<accession>A0A9D4C3S2</accession>
<feature type="region of interest" description="Disordered" evidence="1">
    <location>
        <begin position="1"/>
        <end position="65"/>
    </location>
</feature>
<feature type="compositionally biased region" description="Basic and acidic residues" evidence="1">
    <location>
        <begin position="37"/>
        <end position="53"/>
    </location>
</feature>
<keyword evidence="3" id="KW-1185">Reference proteome</keyword>
<sequence>MGNSSGKGGNFKRDKRDEGTGHVPTIQADGRTAIPDDSTKMPEPRPKKPKDLPDPALGSSQSGRE</sequence>
<evidence type="ECO:0000313" key="3">
    <source>
        <dbReference type="Proteomes" id="UP000828390"/>
    </source>
</evidence>
<dbReference type="EMBL" id="JAIWYP010000013">
    <property type="protein sequence ID" value="KAH3716587.1"/>
    <property type="molecule type" value="Genomic_DNA"/>
</dbReference>
<name>A0A9D4C3S2_DREPO</name>
<dbReference type="Proteomes" id="UP000828390">
    <property type="component" value="Unassembled WGS sequence"/>
</dbReference>
<feature type="compositionally biased region" description="Basic and acidic residues" evidence="1">
    <location>
        <begin position="11"/>
        <end position="20"/>
    </location>
</feature>
<organism evidence="2 3">
    <name type="scientific">Dreissena polymorpha</name>
    <name type="common">Zebra mussel</name>
    <name type="synonym">Mytilus polymorpha</name>
    <dbReference type="NCBI Taxonomy" id="45954"/>
    <lineage>
        <taxon>Eukaryota</taxon>
        <taxon>Metazoa</taxon>
        <taxon>Spiralia</taxon>
        <taxon>Lophotrochozoa</taxon>
        <taxon>Mollusca</taxon>
        <taxon>Bivalvia</taxon>
        <taxon>Autobranchia</taxon>
        <taxon>Heteroconchia</taxon>
        <taxon>Euheterodonta</taxon>
        <taxon>Imparidentia</taxon>
        <taxon>Neoheterodontei</taxon>
        <taxon>Myida</taxon>
        <taxon>Dreissenoidea</taxon>
        <taxon>Dreissenidae</taxon>
        <taxon>Dreissena</taxon>
    </lineage>
</organism>
<reference evidence="2" key="1">
    <citation type="journal article" date="2019" name="bioRxiv">
        <title>The Genome of the Zebra Mussel, Dreissena polymorpha: A Resource for Invasive Species Research.</title>
        <authorList>
            <person name="McCartney M.A."/>
            <person name="Auch B."/>
            <person name="Kono T."/>
            <person name="Mallez S."/>
            <person name="Zhang Y."/>
            <person name="Obille A."/>
            <person name="Becker A."/>
            <person name="Abrahante J.E."/>
            <person name="Garbe J."/>
            <person name="Badalamenti J.P."/>
            <person name="Herman A."/>
            <person name="Mangelson H."/>
            <person name="Liachko I."/>
            <person name="Sullivan S."/>
            <person name="Sone E.D."/>
            <person name="Koren S."/>
            <person name="Silverstein K.A.T."/>
            <person name="Beckman K.B."/>
            <person name="Gohl D.M."/>
        </authorList>
    </citation>
    <scope>NUCLEOTIDE SEQUENCE</scope>
    <source>
        <strain evidence="2">Duluth1</strain>
        <tissue evidence="2">Whole animal</tissue>
    </source>
</reference>
<reference evidence="2" key="2">
    <citation type="submission" date="2020-11" db="EMBL/GenBank/DDBJ databases">
        <authorList>
            <person name="McCartney M.A."/>
            <person name="Auch B."/>
            <person name="Kono T."/>
            <person name="Mallez S."/>
            <person name="Becker A."/>
            <person name="Gohl D.M."/>
            <person name="Silverstein K.A.T."/>
            <person name="Koren S."/>
            <person name="Bechman K.B."/>
            <person name="Herman A."/>
            <person name="Abrahante J.E."/>
            <person name="Garbe J."/>
        </authorList>
    </citation>
    <scope>NUCLEOTIDE SEQUENCE</scope>
    <source>
        <strain evidence="2">Duluth1</strain>
        <tissue evidence="2">Whole animal</tissue>
    </source>
</reference>
<evidence type="ECO:0000256" key="1">
    <source>
        <dbReference type="SAM" id="MobiDB-lite"/>
    </source>
</evidence>
<protein>
    <submittedName>
        <fullName evidence="2">Uncharacterized protein</fullName>
    </submittedName>
</protein>
<proteinExistence type="predicted"/>
<comment type="caution">
    <text evidence="2">The sequence shown here is derived from an EMBL/GenBank/DDBJ whole genome shotgun (WGS) entry which is preliminary data.</text>
</comment>
<gene>
    <name evidence="2" type="ORF">DPMN_059311</name>
</gene>
<dbReference type="AlphaFoldDB" id="A0A9D4C3S2"/>
<evidence type="ECO:0000313" key="2">
    <source>
        <dbReference type="EMBL" id="KAH3716587.1"/>
    </source>
</evidence>